<evidence type="ECO:0000313" key="4">
    <source>
        <dbReference type="EMBL" id="KAJ8306806.1"/>
    </source>
</evidence>
<evidence type="ECO:0000256" key="1">
    <source>
        <dbReference type="ARBA" id="ARBA00001968"/>
    </source>
</evidence>
<accession>A0ABQ9ES81</accession>
<dbReference type="InterPro" id="IPR027806">
    <property type="entry name" value="HARBI1_dom"/>
</dbReference>
<keyword evidence="5" id="KW-1185">Reference proteome</keyword>
<dbReference type="Proteomes" id="UP001217089">
    <property type="component" value="Unassembled WGS sequence"/>
</dbReference>
<feature type="domain" description="DDE Tnp4" evidence="3">
    <location>
        <begin position="5"/>
        <end position="69"/>
    </location>
</feature>
<protein>
    <recommendedName>
        <fullName evidence="3">DDE Tnp4 domain-containing protein</fullName>
    </recommendedName>
</protein>
<keyword evidence="2" id="KW-0479">Metal-binding</keyword>
<evidence type="ECO:0000313" key="5">
    <source>
        <dbReference type="Proteomes" id="UP001217089"/>
    </source>
</evidence>
<comment type="cofactor">
    <cofactor evidence="1">
        <name>a divalent metal cation</name>
        <dbReference type="ChEBI" id="CHEBI:60240"/>
    </cofactor>
</comment>
<reference evidence="4 5" key="1">
    <citation type="submission" date="2022-12" db="EMBL/GenBank/DDBJ databases">
        <title>Chromosome-level genome of Tegillarca granosa.</title>
        <authorList>
            <person name="Kim J."/>
        </authorList>
    </citation>
    <scope>NUCLEOTIDE SEQUENCE [LARGE SCALE GENOMIC DNA]</scope>
    <source>
        <strain evidence="4">Teg-2019</strain>
        <tissue evidence="4">Adductor muscle</tissue>
    </source>
</reference>
<evidence type="ECO:0000256" key="2">
    <source>
        <dbReference type="ARBA" id="ARBA00022723"/>
    </source>
</evidence>
<comment type="caution">
    <text evidence="4">The sequence shown here is derived from an EMBL/GenBank/DDBJ whole genome shotgun (WGS) entry which is preliminary data.</text>
</comment>
<dbReference type="EMBL" id="JARBDR010000793">
    <property type="protein sequence ID" value="KAJ8306806.1"/>
    <property type="molecule type" value="Genomic_DNA"/>
</dbReference>
<sequence>MSKCLQGQYHMLGDAAYPITPFLMTPYKNNGHLINEERLYNTELSKRRIIIEDAFGVLKRRFRRLREKILI</sequence>
<name>A0ABQ9ES81_TEGGR</name>
<proteinExistence type="predicted"/>
<evidence type="ECO:0000259" key="3">
    <source>
        <dbReference type="Pfam" id="PF13359"/>
    </source>
</evidence>
<gene>
    <name evidence="4" type="ORF">KUTeg_014890</name>
</gene>
<organism evidence="4 5">
    <name type="scientific">Tegillarca granosa</name>
    <name type="common">Malaysian cockle</name>
    <name type="synonym">Anadara granosa</name>
    <dbReference type="NCBI Taxonomy" id="220873"/>
    <lineage>
        <taxon>Eukaryota</taxon>
        <taxon>Metazoa</taxon>
        <taxon>Spiralia</taxon>
        <taxon>Lophotrochozoa</taxon>
        <taxon>Mollusca</taxon>
        <taxon>Bivalvia</taxon>
        <taxon>Autobranchia</taxon>
        <taxon>Pteriomorphia</taxon>
        <taxon>Arcoida</taxon>
        <taxon>Arcoidea</taxon>
        <taxon>Arcidae</taxon>
        <taxon>Tegillarca</taxon>
    </lineage>
</organism>
<dbReference type="Pfam" id="PF13359">
    <property type="entry name" value="DDE_Tnp_4"/>
    <property type="match status" value="1"/>
</dbReference>